<dbReference type="SUPFAM" id="SSF50182">
    <property type="entry name" value="Sm-like ribonucleoproteins"/>
    <property type="match status" value="1"/>
</dbReference>
<dbReference type="InterPro" id="IPR010920">
    <property type="entry name" value="LSM_dom_sf"/>
</dbReference>
<evidence type="ECO:0000256" key="9">
    <source>
        <dbReference type="SAM" id="Phobius"/>
    </source>
</evidence>
<dbReference type="GO" id="GO:0005688">
    <property type="term" value="C:U6 snRNP"/>
    <property type="evidence" value="ECO:0007669"/>
    <property type="project" value="TreeGrafter"/>
</dbReference>
<evidence type="ECO:0000256" key="4">
    <source>
        <dbReference type="ARBA" id="ARBA00022728"/>
    </source>
</evidence>
<protein>
    <submittedName>
        <fullName evidence="11">Sm LSM7</fullName>
    </submittedName>
</protein>
<keyword evidence="3" id="KW-0507">mRNA processing</keyword>
<evidence type="ECO:0000313" key="11">
    <source>
        <dbReference type="EMBL" id="CAA3029662.1"/>
    </source>
</evidence>
<reference evidence="11 12" key="1">
    <citation type="submission" date="2019-12" db="EMBL/GenBank/DDBJ databases">
        <authorList>
            <person name="Alioto T."/>
            <person name="Alioto T."/>
            <person name="Gomez Garrido J."/>
        </authorList>
    </citation>
    <scope>NUCLEOTIDE SEQUENCE [LARGE SCALE GENOMIC DNA]</scope>
</reference>
<dbReference type="PANTHER" id="PTHR10553:SF5">
    <property type="entry name" value="U6 SNRNA-ASSOCIATED SM-LIKE PROTEIN LSM7"/>
    <property type="match status" value="1"/>
</dbReference>
<evidence type="ECO:0000256" key="2">
    <source>
        <dbReference type="ARBA" id="ARBA00006850"/>
    </source>
</evidence>
<dbReference type="GO" id="GO:0071013">
    <property type="term" value="C:catalytic step 2 spliceosome"/>
    <property type="evidence" value="ECO:0007669"/>
    <property type="project" value="TreeGrafter"/>
</dbReference>
<keyword evidence="5" id="KW-0694">RNA-binding</keyword>
<dbReference type="InterPro" id="IPR047575">
    <property type="entry name" value="Sm"/>
</dbReference>
<keyword evidence="9" id="KW-1133">Transmembrane helix</keyword>
<keyword evidence="6" id="KW-0508">mRNA splicing</keyword>
<dbReference type="GO" id="GO:0003723">
    <property type="term" value="F:RNA binding"/>
    <property type="evidence" value="ECO:0007669"/>
    <property type="project" value="UniProtKB-KW"/>
</dbReference>
<dbReference type="GO" id="GO:0005689">
    <property type="term" value="C:U12-type spliceosomal complex"/>
    <property type="evidence" value="ECO:0007669"/>
    <property type="project" value="TreeGrafter"/>
</dbReference>
<evidence type="ECO:0000256" key="5">
    <source>
        <dbReference type="ARBA" id="ARBA00022884"/>
    </source>
</evidence>
<evidence type="ECO:0000256" key="7">
    <source>
        <dbReference type="ARBA" id="ARBA00023242"/>
    </source>
</evidence>
<sequence>MSGRKETVLDLAKFVDKGVQVKLTGGRQVTGTLKGYDQLLNLVLDEATEFLRDPEDPLKTTDQTRRLGLIVTFQHHICMIIFFLFLKSADHKLHFYCIRALIQLLQAVRSYNLEFNLFWKMIESSQRFEFLDLC</sequence>
<organism evidence="11 12">
    <name type="scientific">Olea europaea subsp. europaea</name>
    <dbReference type="NCBI Taxonomy" id="158383"/>
    <lineage>
        <taxon>Eukaryota</taxon>
        <taxon>Viridiplantae</taxon>
        <taxon>Streptophyta</taxon>
        <taxon>Embryophyta</taxon>
        <taxon>Tracheophyta</taxon>
        <taxon>Spermatophyta</taxon>
        <taxon>Magnoliopsida</taxon>
        <taxon>eudicotyledons</taxon>
        <taxon>Gunneridae</taxon>
        <taxon>Pentapetalae</taxon>
        <taxon>asterids</taxon>
        <taxon>lamiids</taxon>
        <taxon>Lamiales</taxon>
        <taxon>Oleaceae</taxon>
        <taxon>Oleeae</taxon>
        <taxon>Olea</taxon>
    </lineage>
</organism>
<comment type="subcellular location">
    <subcellularLocation>
        <location evidence="1">Nucleus</location>
    </subcellularLocation>
</comment>
<dbReference type="AlphaFoldDB" id="A0A8S0VIX0"/>
<keyword evidence="9" id="KW-0472">Membrane</keyword>
<dbReference type="EMBL" id="CACTIH010009323">
    <property type="protein sequence ID" value="CAA3029662.1"/>
    <property type="molecule type" value="Genomic_DNA"/>
</dbReference>
<dbReference type="GO" id="GO:0000398">
    <property type="term" value="P:mRNA splicing, via spliceosome"/>
    <property type="evidence" value="ECO:0007669"/>
    <property type="project" value="InterPro"/>
</dbReference>
<gene>
    <name evidence="11" type="ORF">OLEA9_A118689</name>
</gene>
<dbReference type="InterPro" id="IPR001163">
    <property type="entry name" value="Sm_dom_euk/arc"/>
</dbReference>
<accession>A0A8S0VIX0</accession>
<evidence type="ECO:0000259" key="10">
    <source>
        <dbReference type="PROSITE" id="PS52002"/>
    </source>
</evidence>
<evidence type="ECO:0000256" key="8">
    <source>
        <dbReference type="ARBA" id="ARBA00023274"/>
    </source>
</evidence>
<keyword evidence="4" id="KW-0747">Spliceosome</keyword>
<dbReference type="GO" id="GO:0071004">
    <property type="term" value="C:U2-type prespliceosome"/>
    <property type="evidence" value="ECO:0007669"/>
    <property type="project" value="TreeGrafter"/>
</dbReference>
<dbReference type="Proteomes" id="UP000594638">
    <property type="component" value="Unassembled WGS sequence"/>
</dbReference>
<evidence type="ECO:0000256" key="3">
    <source>
        <dbReference type="ARBA" id="ARBA00022664"/>
    </source>
</evidence>
<dbReference type="CDD" id="cd01729">
    <property type="entry name" value="LSm7"/>
    <property type="match status" value="1"/>
</dbReference>
<feature type="domain" description="Sm" evidence="10">
    <location>
        <begin position="6"/>
        <end position="86"/>
    </location>
</feature>
<dbReference type="Pfam" id="PF01423">
    <property type="entry name" value="LSM"/>
    <property type="match status" value="1"/>
</dbReference>
<evidence type="ECO:0000256" key="6">
    <source>
        <dbReference type="ARBA" id="ARBA00023187"/>
    </source>
</evidence>
<dbReference type="PANTHER" id="PTHR10553">
    <property type="entry name" value="SMALL NUCLEAR RIBONUCLEOPROTEIN"/>
    <property type="match status" value="1"/>
</dbReference>
<dbReference type="InterPro" id="IPR017132">
    <property type="entry name" value="Lsm7"/>
</dbReference>
<feature type="transmembrane region" description="Helical" evidence="9">
    <location>
        <begin position="67"/>
        <end position="86"/>
    </location>
</feature>
<evidence type="ECO:0000256" key="1">
    <source>
        <dbReference type="ARBA" id="ARBA00004123"/>
    </source>
</evidence>
<keyword evidence="9" id="KW-0812">Transmembrane</keyword>
<dbReference type="GO" id="GO:0097526">
    <property type="term" value="C:spliceosomal tri-snRNP complex"/>
    <property type="evidence" value="ECO:0007669"/>
    <property type="project" value="TreeGrafter"/>
</dbReference>
<dbReference type="OrthoDB" id="2146at2759"/>
<dbReference type="SMART" id="SM00651">
    <property type="entry name" value="Sm"/>
    <property type="match status" value="1"/>
</dbReference>
<dbReference type="GO" id="GO:1990726">
    <property type="term" value="C:Lsm1-7-Pat1 complex"/>
    <property type="evidence" value="ECO:0007669"/>
    <property type="project" value="TreeGrafter"/>
</dbReference>
<dbReference type="PROSITE" id="PS52002">
    <property type="entry name" value="SM"/>
    <property type="match status" value="1"/>
</dbReference>
<dbReference type="GO" id="GO:0000956">
    <property type="term" value="P:nuclear-transcribed mRNA catabolic process"/>
    <property type="evidence" value="ECO:0007669"/>
    <property type="project" value="InterPro"/>
</dbReference>
<comment type="similarity">
    <text evidence="2">Belongs to the snRNP Sm proteins family.</text>
</comment>
<comment type="caution">
    <text evidence="11">The sequence shown here is derived from an EMBL/GenBank/DDBJ whole genome shotgun (WGS) entry which is preliminary data.</text>
</comment>
<keyword evidence="7" id="KW-0539">Nucleus</keyword>
<proteinExistence type="inferred from homology"/>
<dbReference type="Gene3D" id="2.30.30.100">
    <property type="match status" value="1"/>
</dbReference>
<evidence type="ECO:0000313" key="12">
    <source>
        <dbReference type="Proteomes" id="UP000594638"/>
    </source>
</evidence>
<name>A0A8S0VIX0_OLEEU</name>
<dbReference type="Gramene" id="OE9A118689T1">
    <property type="protein sequence ID" value="OE9A118689C1"/>
    <property type="gene ID" value="OE9A118689"/>
</dbReference>
<dbReference type="InterPro" id="IPR044641">
    <property type="entry name" value="Lsm7/SmG-like"/>
</dbReference>
<keyword evidence="12" id="KW-1185">Reference proteome</keyword>
<keyword evidence="8" id="KW-0687">Ribonucleoprotein</keyword>